<reference evidence="4" key="1">
    <citation type="submission" date="2021-12" db="EMBL/GenBank/DDBJ databases">
        <title>Prjna785345.</title>
        <authorList>
            <person name="Rujirawat T."/>
            <person name="Krajaejun T."/>
        </authorList>
    </citation>
    <scope>NUCLEOTIDE SEQUENCE</scope>
    <source>
        <strain evidence="4">Pi057C3</strain>
    </source>
</reference>
<evidence type="ECO:0000259" key="3">
    <source>
        <dbReference type="PROSITE" id="PS50011"/>
    </source>
</evidence>
<keyword evidence="2" id="KW-0812">Transmembrane</keyword>
<comment type="caution">
    <text evidence="4">The sequence shown here is derived from an EMBL/GenBank/DDBJ whole genome shotgun (WGS) entry which is preliminary data.</text>
</comment>
<dbReference type="Pfam" id="PF00069">
    <property type="entry name" value="Pkinase"/>
    <property type="match status" value="1"/>
</dbReference>
<accession>A0AAD5M5E8</accession>
<keyword evidence="5" id="KW-1185">Reference proteome</keyword>
<dbReference type="Gene3D" id="1.10.510.10">
    <property type="entry name" value="Transferase(Phosphotransferase) domain 1"/>
    <property type="match status" value="1"/>
</dbReference>
<dbReference type="Gene3D" id="1.10.239.10">
    <property type="entry name" value="Elicitin domain"/>
    <property type="match status" value="1"/>
</dbReference>
<dbReference type="GO" id="GO:0005524">
    <property type="term" value="F:ATP binding"/>
    <property type="evidence" value="ECO:0007669"/>
    <property type="project" value="InterPro"/>
</dbReference>
<protein>
    <recommendedName>
        <fullName evidence="3">Protein kinase domain-containing protein</fullName>
    </recommendedName>
</protein>
<feature type="region of interest" description="Disordered" evidence="1">
    <location>
        <begin position="220"/>
        <end position="275"/>
    </location>
</feature>
<feature type="compositionally biased region" description="Basic and acidic residues" evidence="1">
    <location>
        <begin position="221"/>
        <end position="235"/>
    </location>
</feature>
<feature type="compositionally biased region" description="Low complexity" evidence="1">
    <location>
        <begin position="252"/>
        <end position="271"/>
    </location>
</feature>
<dbReference type="InterPro" id="IPR000719">
    <property type="entry name" value="Prot_kinase_dom"/>
</dbReference>
<evidence type="ECO:0000313" key="5">
    <source>
        <dbReference type="Proteomes" id="UP001209570"/>
    </source>
</evidence>
<evidence type="ECO:0000313" key="4">
    <source>
        <dbReference type="EMBL" id="KAJ0405092.1"/>
    </source>
</evidence>
<dbReference type="InterPro" id="IPR036470">
    <property type="entry name" value="Elicitin_sf"/>
</dbReference>
<feature type="compositionally biased region" description="Basic and acidic residues" evidence="1">
    <location>
        <begin position="177"/>
        <end position="186"/>
    </location>
</feature>
<feature type="compositionally biased region" description="Low complexity" evidence="1">
    <location>
        <begin position="156"/>
        <end position="175"/>
    </location>
</feature>
<dbReference type="EMBL" id="JAKCXM010000050">
    <property type="protein sequence ID" value="KAJ0405092.1"/>
    <property type="molecule type" value="Genomic_DNA"/>
</dbReference>
<dbReference type="Gene3D" id="3.30.200.20">
    <property type="entry name" value="Phosphorylase Kinase, domain 1"/>
    <property type="match status" value="1"/>
</dbReference>
<organism evidence="4 5">
    <name type="scientific">Pythium insidiosum</name>
    <name type="common">Pythiosis disease agent</name>
    <dbReference type="NCBI Taxonomy" id="114742"/>
    <lineage>
        <taxon>Eukaryota</taxon>
        <taxon>Sar</taxon>
        <taxon>Stramenopiles</taxon>
        <taxon>Oomycota</taxon>
        <taxon>Peronosporomycetes</taxon>
        <taxon>Pythiales</taxon>
        <taxon>Pythiaceae</taxon>
        <taxon>Pythium</taxon>
    </lineage>
</organism>
<dbReference type="InterPro" id="IPR011009">
    <property type="entry name" value="Kinase-like_dom_sf"/>
</dbReference>
<dbReference type="PANTHER" id="PTHR44329:SF214">
    <property type="entry name" value="PROTEIN KINASE DOMAIN-CONTAINING PROTEIN"/>
    <property type="match status" value="1"/>
</dbReference>
<feature type="transmembrane region" description="Helical" evidence="2">
    <location>
        <begin position="195"/>
        <end position="215"/>
    </location>
</feature>
<gene>
    <name evidence="4" type="ORF">P43SY_000503</name>
</gene>
<dbReference type="PROSITE" id="PS00108">
    <property type="entry name" value="PROTEIN_KINASE_ST"/>
    <property type="match status" value="1"/>
</dbReference>
<dbReference type="SUPFAM" id="SSF48647">
    <property type="entry name" value="Fungal elicitin"/>
    <property type="match status" value="1"/>
</dbReference>
<feature type="compositionally biased region" description="Polar residues" evidence="1">
    <location>
        <begin position="120"/>
        <end position="137"/>
    </location>
</feature>
<dbReference type="GO" id="GO:0005576">
    <property type="term" value="C:extracellular region"/>
    <property type="evidence" value="ECO:0007669"/>
    <property type="project" value="InterPro"/>
</dbReference>
<dbReference type="SUPFAM" id="SSF56112">
    <property type="entry name" value="Protein kinase-like (PK-like)"/>
    <property type="match status" value="1"/>
</dbReference>
<dbReference type="Proteomes" id="UP001209570">
    <property type="component" value="Unassembled WGS sequence"/>
</dbReference>
<proteinExistence type="predicted"/>
<dbReference type="InterPro" id="IPR051681">
    <property type="entry name" value="Ser/Thr_Kinases-Pseudokinases"/>
</dbReference>
<dbReference type="SMART" id="SM00220">
    <property type="entry name" value="S_TKc"/>
    <property type="match status" value="1"/>
</dbReference>
<feature type="domain" description="Protein kinase" evidence="3">
    <location>
        <begin position="306"/>
        <end position="580"/>
    </location>
</feature>
<dbReference type="PROSITE" id="PS50011">
    <property type="entry name" value="PROTEIN_KINASE_DOM"/>
    <property type="match status" value="1"/>
</dbReference>
<feature type="region of interest" description="Disordered" evidence="1">
    <location>
        <begin position="118"/>
        <end position="195"/>
    </location>
</feature>
<dbReference type="InterPro" id="IPR008271">
    <property type="entry name" value="Ser/Thr_kinase_AS"/>
</dbReference>
<sequence length="588" mass="64572">MAAPDLKKCLDALQSVLTDDDFSDCMLRSGLRIPARASARADAIRSACDVPNCEDLVARLAHADLLRCPVEPFASMGFVAKSCHFRLQREEPMPRSGCWTPPEPAVAPRVFQTKRFLARSNRTSDSSSAGSRANATAGSDFAEPRNSPAPAPPPEIRTAAPAFPPSTRTPSTPAPTRKKDTTTKTDDDSESSNPAPIIIGVVAGVVVILLLVWYVRRRQRRDRDRKSATDPEPTARDAPFPDHTLTTELLSKTHGTTHTSSTQASSATISSHSEEVTVHRQAFHATATSALSDPELTQMRVSMLELLVGEKISHGAFGEVFLGEYRNVPVAIKRLSPQHRHDIKQLRSFLSEAKLTASLHHAHIIGFVGIAWKTPTDVHVVTEYMSGGDLRSLLSIGGDLRSLLSMYQQQNRANGFNQHKLRIALHIVDALVYLHSRQPPVLHRDLKSRNVLLSTQHDAKLIDFGVSRERGDQTMTAGVGTLRWMAPEVMQGGRYSDKADIFSFGVLLSELDTHRIPYNVDGAPMNDLVIITQVSMGHLKVDFSPEADNKIVRLARACMAFEAKKRPSAEQVLQILASFVEGDTIYAI</sequence>
<keyword evidence="2" id="KW-1133">Transmembrane helix</keyword>
<dbReference type="AlphaFoldDB" id="A0AAD5M5E8"/>
<keyword evidence="2" id="KW-0472">Membrane</keyword>
<dbReference type="PANTHER" id="PTHR44329">
    <property type="entry name" value="SERINE/THREONINE-PROTEIN KINASE TNNI3K-RELATED"/>
    <property type="match status" value="1"/>
</dbReference>
<evidence type="ECO:0000256" key="1">
    <source>
        <dbReference type="SAM" id="MobiDB-lite"/>
    </source>
</evidence>
<dbReference type="GO" id="GO:0004674">
    <property type="term" value="F:protein serine/threonine kinase activity"/>
    <property type="evidence" value="ECO:0007669"/>
    <property type="project" value="TreeGrafter"/>
</dbReference>
<evidence type="ECO:0000256" key="2">
    <source>
        <dbReference type="SAM" id="Phobius"/>
    </source>
</evidence>
<name>A0AAD5M5E8_PYTIN</name>